<dbReference type="AlphaFoldDB" id="A0A1G8J1Q5"/>
<protein>
    <submittedName>
        <fullName evidence="2">Uncharacterized protein</fullName>
    </submittedName>
</protein>
<dbReference type="RefSeq" id="WP_084307273.1">
    <property type="nucleotide sequence ID" value="NZ_FNDG01000013.1"/>
</dbReference>
<keyword evidence="1" id="KW-0732">Signal</keyword>
<feature type="chain" id="PRO_5011529266" evidence="1">
    <location>
        <begin position="19"/>
        <end position="127"/>
    </location>
</feature>
<name>A0A1G8J1Q5_9GAMM</name>
<evidence type="ECO:0000313" key="3">
    <source>
        <dbReference type="Proteomes" id="UP000198606"/>
    </source>
</evidence>
<gene>
    <name evidence="2" type="ORF">SAMN05216588_113143</name>
</gene>
<reference evidence="2 3" key="1">
    <citation type="submission" date="2016-10" db="EMBL/GenBank/DDBJ databases">
        <authorList>
            <person name="de Groot N.N."/>
        </authorList>
    </citation>
    <scope>NUCLEOTIDE SEQUENCE [LARGE SCALE GENOMIC DNA]</scope>
    <source>
        <strain evidence="2 3">LMG 18387</strain>
    </source>
</reference>
<feature type="signal peptide" evidence="1">
    <location>
        <begin position="1"/>
        <end position="18"/>
    </location>
</feature>
<dbReference type="EMBL" id="FNDG01000013">
    <property type="protein sequence ID" value="SDI24897.1"/>
    <property type="molecule type" value="Genomic_DNA"/>
</dbReference>
<evidence type="ECO:0000313" key="2">
    <source>
        <dbReference type="EMBL" id="SDI24897.1"/>
    </source>
</evidence>
<evidence type="ECO:0000256" key="1">
    <source>
        <dbReference type="SAM" id="SignalP"/>
    </source>
</evidence>
<organism evidence="2 3">
    <name type="scientific">Phytopseudomonas flavescens</name>
    <dbReference type="NCBI Taxonomy" id="29435"/>
    <lineage>
        <taxon>Bacteria</taxon>
        <taxon>Pseudomonadati</taxon>
        <taxon>Pseudomonadota</taxon>
        <taxon>Gammaproteobacteria</taxon>
        <taxon>Pseudomonadales</taxon>
        <taxon>Pseudomonadaceae</taxon>
        <taxon>Phytopseudomonas</taxon>
    </lineage>
</organism>
<sequence length="127" mass="14609">MRTTLPLLAFTVSAQLQAAEFTATDICKATISVEMSQPALAMRTDKVGDMPVISYTRKDDNQKFTYRYRIEGNRVVCSTFFPDEKQWGRWRNHPEDALTHDELMSGELKVDNDQIKAQTFKRGEMAR</sequence>
<dbReference type="Proteomes" id="UP000198606">
    <property type="component" value="Unassembled WGS sequence"/>
</dbReference>
<accession>A0A1G8J1Q5</accession>
<proteinExistence type="predicted"/>